<name>A0ACC2TRW6_9FUNG</name>
<evidence type="ECO:0000313" key="1">
    <source>
        <dbReference type="EMBL" id="KAJ9077339.1"/>
    </source>
</evidence>
<reference evidence="1" key="1">
    <citation type="submission" date="2022-04" db="EMBL/GenBank/DDBJ databases">
        <title>Genome of the entomopathogenic fungus Entomophthora muscae.</title>
        <authorList>
            <person name="Elya C."/>
            <person name="Lovett B.R."/>
            <person name="Lee E."/>
            <person name="Macias A.M."/>
            <person name="Hajek A.E."/>
            <person name="De Bivort B.L."/>
            <person name="Kasson M.T."/>
            <person name="De Fine Licht H.H."/>
            <person name="Stajich J.E."/>
        </authorList>
    </citation>
    <scope>NUCLEOTIDE SEQUENCE</scope>
    <source>
        <strain evidence="1">Berkeley</strain>
    </source>
</reference>
<evidence type="ECO:0000313" key="2">
    <source>
        <dbReference type="Proteomes" id="UP001165960"/>
    </source>
</evidence>
<protein>
    <submittedName>
        <fullName evidence="1">Uncharacterized protein</fullName>
    </submittedName>
</protein>
<dbReference type="EMBL" id="QTSX02002204">
    <property type="protein sequence ID" value="KAJ9077339.1"/>
    <property type="molecule type" value="Genomic_DNA"/>
</dbReference>
<keyword evidence="2" id="KW-1185">Reference proteome</keyword>
<comment type="caution">
    <text evidence="1">The sequence shown here is derived from an EMBL/GenBank/DDBJ whole genome shotgun (WGS) entry which is preliminary data.</text>
</comment>
<accession>A0ACC2TRW6</accession>
<organism evidence="1 2">
    <name type="scientific">Entomophthora muscae</name>
    <dbReference type="NCBI Taxonomy" id="34485"/>
    <lineage>
        <taxon>Eukaryota</taxon>
        <taxon>Fungi</taxon>
        <taxon>Fungi incertae sedis</taxon>
        <taxon>Zoopagomycota</taxon>
        <taxon>Entomophthoromycotina</taxon>
        <taxon>Entomophthoromycetes</taxon>
        <taxon>Entomophthorales</taxon>
        <taxon>Entomophthoraceae</taxon>
        <taxon>Entomophthora</taxon>
    </lineage>
</organism>
<gene>
    <name evidence="1" type="ORF">DSO57_1017655</name>
</gene>
<proteinExistence type="predicted"/>
<dbReference type="Proteomes" id="UP001165960">
    <property type="component" value="Unassembled WGS sequence"/>
</dbReference>
<sequence length="316" mass="35743">MSKGSFVDRVELLKKVGKLKFHFRPSPPITKPDHHLAPIKLYSFKNSVILVLEVSSQEAKNLPTSKPSEHLNTFQLDLPFEISILTLDDNLKKAKPEPNFRRVVTLGFKLVNKENINFDMIETDLDDLDEKLGQIWDAKYFQAVESILCLKCQSSFLTHLPKEDISLLPSPSQEKCVEKANEKTILEAAITAALLPEEEIALEFSNLSITKEDTPVASDACTATKQPLFTRFRNLPNEGWEELVDCWVCHSEDYTPHFYKLFCPNPSTLLVGANYLLVNISRLANVSDDKKVCVLFKIYSRLSIIGSKIPSCCLIK</sequence>